<comment type="caution">
    <text evidence="1">The sequence shown here is derived from an EMBL/GenBank/DDBJ whole genome shotgun (WGS) entry which is preliminary data.</text>
</comment>
<accession>A0A0G1MX37</accession>
<name>A0A0G1MX37_9BACT</name>
<gene>
    <name evidence="1" type="ORF">UX20_C0044G0005</name>
</gene>
<reference evidence="1 2" key="1">
    <citation type="journal article" date="2015" name="Nature">
        <title>rRNA introns, odd ribosomes, and small enigmatic genomes across a large radiation of phyla.</title>
        <authorList>
            <person name="Brown C.T."/>
            <person name="Hug L.A."/>
            <person name="Thomas B.C."/>
            <person name="Sharon I."/>
            <person name="Castelle C.J."/>
            <person name="Singh A."/>
            <person name="Wilkins M.J."/>
            <person name="Williams K.H."/>
            <person name="Banfield J.F."/>
        </authorList>
    </citation>
    <scope>NUCLEOTIDE SEQUENCE [LARGE SCALE GENOMIC DNA]</scope>
</reference>
<sequence>MEKKISYKLKRSRRAKRMRLAVYCDGTVVVTSPYGIQQSIIEKFIADKKQWVLSKIQFFKSILRTRIRLFLLCLNELHIITECMASRSTKSLLKIKRLAGGVVLVSRI</sequence>
<proteinExistence type="predicted"/>
<dbReference type="AlphaFoldDB" id="A0A0G1MX37"/>
<evidence type="ECO:0000313" key="1">
    <source>
        <dbReference type="EMBL" id="KKU12722.1"/>
    </source>
</evidence>
<evidence type="ECO:0000313" key="2">
    <source>
        <dbReference type="Proteomes" id="UP000034911"/>
    </source>
</evidence>
<protein>
    <submittedName>
        <fullName evidence="1">Uncharacterized protein</fullName>
    </submittedName>
</protein>
<organism evidence="1 2">
    <name type="scientific">Candidatus Magasanikbacteria bacterium GW2011_GWC2_45_8</name>
    <dbReference type="NCBI Taxonomy" id="1619050"/>
    <lineage>
        <taxon>Bacteria</taxon>
        <taxon>Candidatus Magasanikiibacteriota</taxon>
    </lineage>
</organism>
<dbReference type="EMBL" id="LCLH01000044">
    <property type="protein sequence ID" value="KKU12722.1"/>
    <property type="molecule type" value="Genomic_DNA"/>
</dbReference>
<dbReference type="Proteomes" id="UP000034911">
    <property type="component" value="Unassembled WGS sequence"/>
</dbReference>
<dbReference type="STRING" id="1619050.UX20_C0044G0005"/>